<evidence type="ECO:0000256" key="1">
    <source>
        <dbReference type="ARBA" id="ARBA00004651"/>
    </source>
</evidence>
<keyword evidence="3 5" id="KW-1133">Transmembrane helix</keyword>
<accession>A0ABT9QLK1</accession>
<evidence type="ECO:0000256" key="5">
    <source>
        <dbReference type="SAM" id="Phobius"/>
    </source>
</evidence>
<evidence type="ECO:0000256" key="2">
    <source>
        <dbReference type="ARBA" id="ARBA00022692"/>
    </source>
</evidence>
<feature type="transmembrane region" description="Helical" evidence="5">
    <location>
        <begin position="236"/>
        <end position="255"/>
    </location>
</feature>
<keyword evidence="2 5" id="KW-0812">Transmembrane</keyword>
<evidence type="ECO:0000313" key="8">
    <source>
        <dbReference type="Proteomes" id="UP001225356"/>
    </source>
</evidence>
<dbReference type="PANTHER" id="PTHR43129">
    <property type="entry name" value="FOSMIDOMYCIN RESISTANCE PROTEIN"/>
    <property type="match status" value="1"/>
</dbReference>
<evidence type="ECO:0000313" key="7">
    <source>
        <dbReference type="EMBL" id="MDP9847635.1"/>
    </source>
</evidence>
<feature type="transmembrane region" description="Helical" evidence="5">
    <location>
        <begin position="267"/>
        <end position="286"/>
    </location>
</feature>
<feature type="transmembrane region" description="Helical" evidence="5">
    <location>
        <begin position="321"/>
        <end position="343"/>
    </location>
</feature>
<comment type="caution">
    <text evidence="7">The sequence shown here is derived from an EMBL/GenBank/DDBJ whole genome shotgun (WGS) entry which is preliminary data.</text>
</comment>
<name>A0ABT9QLK1_9ACTN</name>
<feature type="domain" description="Major facilitator superfamily (MFS) profile" evidence="6">
    <location>
        <begin position="1"/>
        <end position="375"/>
    </location>
</feature>
<evidence type="ECO:0000259" key="6">
    <source>
        <dbReference type="PROSITE" id="PS50850"/>
    </source>
</evidence>
<reference evidence="7 8" key="1">
    <citation type="submission" date="2023-07" db="EMBL/GenBank/DDBJ databases">
        <title>Sequencing the genomes of 1000 actinobacteria strains.</title>
        <authorList>
            <person name="Klenk H.-P."/>
        </authorList>
    </citation>
    <scope>NUCLEOTIDE SEQUENCE [LARGE SCALE GENOMIC DNA]</scope>
    <source>
        <strain evidence="7 8">DSM 46740</strain>
    </source>
</reference>
<sequence>MTHGVNDFYTGAVAALLPYLVSEQHYDYAAVAGITLAATSLSSIAQPLFGYLSDRYPLRPLILIGLLAAAAGVAVSGLTASSYWTTWAAVALSGIGVAAYHPSATIDAKEAGGGTNRSMSTFSVGGNIGVALAPVAVGASVGVLGLHATPLLAIPTIAVAVVYLAVHRKPSGPLAHAAPAAVSNAAPTAGAKDDWGRFVWLLVVVSFWSIAYVSTTSFVSLYSIQRFHVTAETASLALTVFPAAGAVGTLGGGWFADRFGRLHTIRAGYLIAALAALAIVLAPNTATVVCAAAVLGCALFLPFAPQITLSHAYLPKHIGTASGVTLGLSLSLGGFLTPALGALADDTTIRAVFTLLVALLAIGSVCALFLRERRDRDPVEASPRPSGSSEGEKTV</sequence>
<dbReference type="Proteomes" id="UP001225356">
    <property type="component" value="Unassembled WGS sequence"/>
</dbReference>
<feature type="transmembrane region" description="Helical" evidence="5">
    <location>
        <begin position="61"/>
        <end position="78"/>
    </location>
</feature>
<dbReference type="CDD" id="cd17478">
    <property type="entry name" value="MFS_FsR"/>
    <property type="match status" value="1"/>
</dbReference>
<evidence type="ECO:0000256" key="3">
    <source>
        <dbReference type="ARBA" id="ARBA00022989"/>
    </source>
</evidence>
<gene>
    <name evidence="7" type="ORF">J2853_006846</name>
</gene>
<keyword evidence="4 5" id="KW-0472">Membrane</keyword>
<feature type="transmembrane region" description="Helical" evidence="5">
    <location>
        <begin position="122"/>
        <end position="142"/>
    </location>
</feature>
<feature type="transmembrane region" description="Helical" evidence="5">
    <location>
        <begin position="349"/>
        <end position="370"/>
    </location>
</feature>
<feature type="transmembrane region" description="Helical" evidence="5">
    <location>
        <begin position="148"/>
        <end position="166"/>
    </location>
</feature>
<dbReference type="InterPro" id="IPR020846">
    <property type="entry name" value="MFS_dom"/>
</dbReference>
<dbReference type="PANTHER" id="PTHR43129:SF1">
    <property type="entry name" value="FOSMIDOMYCIN RESISTANCE PROTEIN"/>
    <property type="match status" value="1"/>
</dbReference>
<dbReference type="InterPro" id="IPR011701">
    <property type="entry name" value="MFS"/>
</dbReference>
<feature type="transmembrane region" description="Helical" evidence="5">
    <location>
        <begin position="28"/>
        <end position="49"/>
    </location>
</feature>
<feature type="transmembrane region" description="Helical" evidence="5">
    <location>
        <begin position="292"/>
        <end position="314"/>
    </location>
</feature>
<dbReference type="InterPro" id="IPR036259">
    <property type="entry name" value="MFS_trans_sf"/>
</dbReference>
<evidence type="ECO:0000256" key="4">
    <source>
        <dbReference type="ARBA" id="ARBA00023136"/>
    </source>
</evidence>
<feature type="transmembrane region" description="Helical" evidence="5">
    <location>
        <begin position="198"/>
        <end position="224"/>
    </location>
</feature>
<organism evidence="7 8">
    <name type="scientific">Streptosporangium lutulentum</name>
    <dbReference type="NCBI Taxonomy" id="1461250"/>
    <lineage>
        <taxon>Bacteria</taxon>
        <taxon>Bacillati</taxon>
        <taxon>Actinomycetota</taxon>
        <taxon>Actinomycetes</taxon>
        <taxon>Streptosporangiales</taxon>
        <taxon>Streptosporangiaceae</taxon>
        <taxon>Streptosporangium</taxon>
    </lineage>
</organism>
<dbReference type="RefSeq" id="WP_307564706.1">
    <property type="nucleotide sequence ID" value="NZ_JAUSQU010000001.1"/>
</dbReference>
<comment type="subcellular location">
    <subcellularLocation>
        <location evidence="1">Cell membrane</location>
        <topology evidence="1">Multi-pass membrane protein</topology>
    </subcellularLocation>
</comment>
<protein>
    <submittedName>
        <fullName evidence="7">FSR family fosmidomycin resistance protein-like MFS transporter</fullName>
    </submittedName>
</protein>
<dbReference type="Pfam" id="PF07690">
    <property type="entry name" value="MFS_1"/>
    <property type="match status" value="1"/>
</dbReference>
<proteinExistence type="predicted"/>
<dbReference type="EMBL" id="JAUSQU010000001">
    <property type="protein sequence ID" value="MDP9847635.1"/>
    <property type="molecule type" value="Genomic_DNA"/>
</dbReference>
<keyword evidence="8" id="KW-1185">Reference proteome</keyword>
<dbReference type="Gene3D" id="1.20.1250.20">
    <property type="entry name" value="MFS general substrate transporter like domains"/>
    <property type="match status" value="2"/>
</dbReference>
<dbReference type="PROSITE" id="PS50850">
    <property type="entry name" value="MFS"/>
    <property type="match status" value="1"/>
</dbReference>
<feature type="transmembrane region" description="Helical" evidence="5">
    <location>
        <begin position="84"/>
        <end position="101"/>
    </location>
</feature>
<dbReference type="SUPFAM" id="SSF103473">
    <property type="entry name" value="MFS general substrate transporter"/>
    <property type="match status" value="1"/>
</dbReference>